<protein>
    <submittedName>
        <fullName evidence="3">Serpin B</fullName>
    </submittedName>
</protein>
<dbReference type="Gene3D" id="2.30.39.10">
    <property type="entry name" value="Alpha-1-antitrypsin, domain 1"/>
    <property type="match status" value="1"/>
</dbReference>
<dbReference type="RefSeq" id="WP_179777696.1">
    <property type="nucleotide sequence ID" value="NZ_JACCFK010000002.1"/>
</dbReference>
<accession>A0A853BG62</accession>
<dbReference type="AlphaFoldDB" id="A0A853BG62"/>
<dbReference type="GO" id="GO:0005615">
    <property type="term" value="C:extracellular space"/>
    <property type="evidence" value="ECO:0007669"/>
    <property type="project" value="InterPro"/>
</dbReference>
<dbReference type="InterPro" id="IPR000215">
    <property type="entry name" value="Serpin_fam"/>
</dbReference>
<reference evidence="3 4" key="1">
    <citation type="submission" date="2020-07" db="EMBL/GenBank/DDBJ databases">
        <title>Sequencing the genomes of 1000 actinobacteria strains.</title>
        <authorList>
            <person name="Klenk H.-P."/>
        </authorList>
    </citation>
    <scope>NUCLEOTIDE SEQUENCE [LARGE SCALE GENOMIC DNA]</scope>
    <source>
        <strain evidence="3 4">DSM 104006</strain>
    </source>
</reference>
<proteinExistence type="inferred from homology"/>
<name>A0A853BG62_9PSEU</name>
<dbReference type="SMART" id="SM00093">
    <property type="entry name" value="SERPIN"/>
    <property type="match status" value="1"/>
</dbReference>
<comment type="similarity">
    <text evidence="1">Belongs to the serpin family.</text>
</comment>
<dbReference type="InterPro" id="IPR042185">
    <property type="entry name" value="Serpin_sf_2"/>
</dbReference>
<dbReference type="InterPro" id="IPR023795">
    <property type="entry name" value="Serpin_CS"/>
</dbReference>
<dbReference type="CDD" id="cd19590">
    <property type="entry name" value="serpin_thermopin-like"/>
    <property type="match status" value="1"/>
</dbReference>
<dbReference type="GO" id="GO:0004867">
    <property type="term" value="F:serine-type endopeptidase inhibitor activity"/>
    <property type="evidence" value="ECO:0007669"/>
    <property type="project" value="InterPro"/>
</dbReference>
<organism evidence="3 4">
    <name type="scientific">Amycolatopsis endophytica</name>
    <dbReference type="NCBI Taxonomy" id="860233"/>
    <lineage>
        <taxon>Bacteria</taxon>
        <taxon>Bacillati</taxon>
        <taxon>Actinomycetota</taxon>
        <taxon>Actinomycetes</taxon>
        <taxon>Pseudonocardiales</taxon>
        <taxon>Pseudonocardiaceae</taxon>
        <taxon>Amycolatopsis</taxon>
    </lineage>
</organism>
<dbReference type="PANTHER" id="PTHR11461:SF211">
    <property type="entry name" value="GH10112P-RELATED"/>
    <property type="match status" value="1"/>
</dbReference>
<dbReference type="Pfam" id="PF00079">
    <property type="entry name" value="Serpin"/>
    <property type="match status" value="1"/>
</dbReference>
<dbReference type="SUPFAM" id="SSF56574">
    <property type="entry name" value="Serpins"/>
    <property type="match status" value="1"/>
</dbReference>
<gene>
    <name evidence="3" type="ORF">HNR02_006912</name>
</gene>
<dbReference type="Proteomes" id="UP000549616">
    <property type="component" value="Unassembled WGS sequence"/>
</dbReference>
<evidence type="ECO:0000256" key="1">
    <source>
        <dbReference type="RuleBase" id="RU000411"/>
    </source>
</evidence>
<dbReference type="EMBL" id="JACCFK010000002">
    <property type="protein sequence ID" value="NYI93537.1"/>
    <property type="molecule type" value="Genomic_DNA"/>
</dbReference>
<comment type="caution">
    <text evidence="3">The sequence shown here is derived from an EMBL/GenBank/DDBJ whole genome shotgun (WGS) entry which is preliminary data.</text>
</comment>
<dbReference type="Gene3D" id="3.30.497.10">
    <property type="entry name" value="Antithrombin, subunit I, domain 2"/>
    <property type="match status" value="1"/>
</dbReference>
<evidence type="ECO:0000313" key="4">
    <source>
        <dbReference type="Proteomes" id="UP000549616"/>
    </source>
</evidence>
<evidence type="ECO:0000313" key="3">
    <source>
        <dbReference type="EMBL" id="NYI93537.1"/>
    </source>
</evidence>
<sequence>MTTPEREHLKFSLAVHRVVAEGGGGSVVSPYSIASALGLAAQAARGPAAEELLRLLTGGDPDIAKQADLLRAAATLDEGGRQENPVLAVANTLWAWDELPVHDGFLADLGGWPGASSKSAPFVADPEAARRAINADIAETTRDLIPELLPPGSVDANTVASLVNALYLKAAWQHPFRDANTRDEQFHSPGGPRRVKMMRQSERLGHARTDGWQVVELPGAGGVTATVLLPDDDLANQEPDLDADRLADLLAAPKQTQVDLHLPKIGLDVPSDLTGALRRLGVRTLFQAGEADLGNLTPDPRAYVSAVQHQSVLKLDEQGLEGAAATAVMIRTLSMVRPSDPVEVRVDRPFLLLVRHARTGVVYFFARVVEP</sequence>
<keyword evidence="4" id="KW-1185">Reference proteome</keyword>
<dbReference type="PANTHER" id="PTHR11461">
    <property type="entry name" value="SERINE PROTEASE INHIBITOR, SERPIN"/>
    <property type="match status" value="1"/>
</dbReference>
<dbReference type="InterPro" id="IPR023796">
    <property type="entry name" value="Serpin_dom"/>
</dbReference>
<feature type="domain" description="Serpin" evidence="2">
    <location>
        <begin position="13"/>
        <end position="371"/>
    </location>
</feature>
<dbReference type="InterPro" id="IPR042178">
    <property type="entry name" value="Serpin_sf_1"/>
</dbReference>
<dbReference type="PROSITE" id="PS00284">
    <property type="entry name" value="SERPIN"/>
    <property type="match status" value="1"/>
</dbReference>
<evidence type="ECO:0000259" key="2">
    <source>
        <dbReference type="SMART" id="SM00093"/>
    </source>
</evidence>
<dbReference type="InterPro" id="IPR036186">
    <property type="entry name" value="Serpin_sf"/>
</dbReference>